<proteinExistence type="predicted"/>
<dbReference type="InterPro" id="IPR008920">
    <property type="entry name" value="TF_FadR/GntR_C"/>
</dbReference>
<gene>
    <name evidence="7" type="ORF">EJP67_27375</name>
    <name evidence="6" type="ORF">GGD71_005239</name>
</gene>
<protein>
    <submittedName>
        <fullName evidence="6">DNA-binding FadR family transcriptional regulator</fullName>
    </submittedName>
    <submittedName>
        <fullName evidence="7">FCD domain-containing protein</fullName>
    </submittedName>
</protein>
<sequence>MVQTTAGNPLVSDAPAEAGSSASSFVGRPRQRARGLAHGLVEDLGEKIRSQSLRPGDKLPTESAIMQAYGVSRTVVREALSKLQAAGLVETLHGVGTFVLQPRTGGVFRLDPGEIAASVDVLAVLELRISLETESAGLAASRRTDEQLVAMRQALDDFERNVVAAGDTVGPDFRFHLQIAESTGNPYFADIMRHLGTTLIPRTRISAIRTHEGGAPYLSRVNREHEEIYAAIARRDPESARAAMRIHLTNSRERLRMAQEAAQQKAKADASAAGAADAAVPSTDGASSH</sequence>
<dbReference type="SMART" id="SM00345">
    <property type="entry name" value="HTH_GNTR"/>
    <property type="match status" value="1"/>
</dbReference>
<dbReference type="InterPro" id="IPR036388">
    <property type="entry name" value="WH-like_DNA-bd_sf"/>
</dbReference>
<comment type="caution">
    <text evidence="7">The sequence shown here is derived from an EMBL/GenBank/DDBJ whole genome shotgun (WGS) entry which is preliminary data.</text>
</comment>
<dbReference type="Proteomes" id="UP000281118">
    <property type="component" value="Unassembled WGS sequence"/>
</dbReference>
<dbReference type="PROSITE" id="PS50949">
    <property type="entry name" value="HTH_GNTR"/>
    <property type="match status" value="1"/>
</dbReference>
<reference evidence="6 9" key="2">
    <citation type="submission" date="2020-08" db="EMBL/GenBank/DDBJ databases">
        <title>Genomic Encyclopedia of Type Strains, Phase IV (KMG-V): Genome sequencing to study the core and pangenomes of soil and plant-associated prokaryotes.</title>
        <authorList>
            <person name="Whitman W."/>
        </authorList>
    </citation>
    <scope>NUCLEOTIDE SEQUENCE [LARGE SCALE GENOMIC DNA]</scope>
    <source>
        <strain evidence="6 9">34/80</strain>
    </source>
</reference>
<feature type="region of interest" description="Disordered" evidence="4">
    <location>
        <begin position="1"/>
        <end position="29"/>
    </location>
</feature>
<feature type="region of interest" description="Disordered" evidence="4">
    <location>
        <begin position="256"/>
        <end position="289"/>
    </location>
</feature>
<organism evidence="7 8">
    <name type="scientific">Variovorax guangxiensis</name>
    <dbReference type="NCBI Taxonomy" id="1775474"/>
    <lineage>
        <taxon>Bacteria</taxon>
        <taxon>Pseudomonadati</taxon>
        <taxon>Pseudomonadota</taxon>
        <taxon>Betaproteobacteria</taxon>
        <taxon>Burkholderiales</taxon>
        <taxon>Comamonadaceae</taxon>
        <taxon>Variovorax</taxon>
    </lineage>
</organism>
<accession>A0A433MSD1</accession>
<dbReference type="AlphaFoldDB" id="A0A433MSD1"/>
<dbReference type="GO" id="GO:0003677">
    <property type="term" value="F:DNA binding"/>
    <property type="evidence" value="ECO:0007669"/>
    <property type="project" value="UniProtKB-KW"/>
</dbReference>
<name>A0A433MSD1_9BURK</name>
<dbReference type="InterPro" id="IPR011711">
    <property type="entry name" value="GntR_C"/>
</dbReference>
<dbReference type="Pfam" id="PF07729">
    <property type="entry name" value="FCD"/>
    <property type="match status" value="1"/>
</dbReference>
<dbReference type="GO" id="GO:0003700">
    <property type="term" value="F:DNA-binding transcription factor activity"/>
    <property type="evidence" value="ECO:0007669"/>
    <property type="project" value="InterPro"/>
</dbReference>
<dbReference type="EMBL" id="RXFT01000015">
    <property type="protein sequence ID" value="RUR70785.1"/>
    <property type="molecule type" value="Genomic_DNA"/>
</dbReference>
<dbReference type="SUPFAM" id="SSF48008">
    <property type="entry name" value="GntR ligand-binding domain-like"/>
    <property type="match status" value="1"/>
</dbReference>
<feature type="domain" description="HTH gntR-type" evidence="5">
    <location>
        <begin position="34"/>
        <end position="102"/>
    </location>
</feature>
<evidence type="ECO:0000256" key="4">
    <source>
        <dbReference type="SAM" id="MobiDB-lite"/>
    </source>
</evidence>
<dbReference type="InterPro" id="IPR000524">
    <property type="entry name" value="Tscrpt_reg_HTH_GntR"/>
</dbReference>
<dbReference type="OrthoDB" id="1040417at2"/>
<evidence type="ECO:0000313" key="8">
    <source>
        <dbReference type="Proteomes" id="UP000281118"/>
    </source>
</evidence>
<evidence type="ECO:0000313" key="7">
    <source>
        <dbReference type="EMBL" id="RUR70785.1"/>
    </source>
</evidence>
<evidence type="ECO:0000256" key="1">
    <source>
        <dbReference type="ARBA" id="ARBA00023015"/>
    </source>
</evidence>
<evidence type="ECO:0000256" key="3">
    <source>
        <dbReference type="ARBA" id="ARBA00023163"/>
    </source>
</evidence>
<dbReference type="SUPFAM" id="SSF46785">
    <property type="entry name" value="Winged helix' DNA-binding domain"/>
    <property type="match status" value="1"/>
</dbReference>
<dbReference type="Gene3D" id="1.10.10.10">
    <property type="entry name" value="Winged helix-like DNA-binding domain superfamily/Winged helix DNA-binding domain"/>
    <property type="match status" value="1"/>
</dbReference>
<feature type="compositionally biased region" description="Low complexity" evidence="4">
    <location>
        <begin position="258"/>
        <end position="279"/>
    </location>
</feature>
<evidence type="ECO:0000259" key="5">
    <source>
        <dbReference type="PROSITE" id="PS50949"/>
    </source>
</evidence>
<dbReference type="Proteomes" id="UP000524450">
    <property type="component" value="Unassembled WGS sequence"/>
</dbReference>
<dbReference type="EMBL" id="JACIFZ010000007">
    <property type="protein sequence ID" value="MBB4224446.1"/>
    <property type="molecule type" value="Genomic_DNA"/>
</dbReference>
<dbReference type="Gene3D" id="1.20.120.530">
    <property type="entry name" value="GntR ligand-binding domain-like"/>
    <property type="match status" value="1"/>
</dbReference>
<dbReference type="InterPro" id="IPR036390">
    <property type="entry name" value="WH_DNA-bd_sf"/>
</dbReference>
<dbReference type="Pfam" id="PF00392">
    <property type="entry name" value="GntR"/>
    <property type="match status" value="1"/>
</dbReference>
<dbReference type="PANTHER" id="PTHR43537:SF5">
    <property type="entry name" value="UXU OPERON TRANSCRIPTIONAL REGULATOR"/>
    <property type="match status" value="1"/>
</dbReference>
<keyword evidence="3" id="KW-0804">Transcription</keyword>
<dbReference type="RefSeq" id="WP_126024889.1">
    <property type="nucleotide sequence ID" value="NZ_JACIFZ010000007.1"/>
</dbReference>
<evidence type="ECO:0000256" key="2">
    <source>
        <dbReference type="ARBA" id="ARBA00023125"/>
    </source>
</evidence>
<dbReference type="SMART" id="SM00895">
    <property type="entry name" value="FCD"/>
    <property type="match status" value="1"/>
</dbReference>
<keyword evidence="1" id="KW-0805">Transcription regulation</keyword>
<dbReference type="CDD" id="cd07377">
    <property type="entry name" value="WHTH_GntR"/>
    <property type="match status" value="1"/>
</dbReference>
<reference evidence="7 8" key="1">
    <citation type="submission" date="2018-12" db="EMBL/GenBank/DDBJ databases">
        <title>The genome sequences of Variovorax guangxiensis DSM 27352.</title>
        <authorList>
            <person name="Gao J."/>
            <person name="Sun J."/>
        </authorList>
    </citation>
    <scope>NUCLEOTIDE SEQUENCE [LARGE SCALE GENOMIC DNA]</scope>
    <source>
        <strain evidence="7 8">DSM 27352</strain>
    </source>
</reference>
<dbReference type="PANTHER" id="PTHR43537">
    <property type="entry name" value="TRANSCRIPTIONAL REGULATOR, GNTR FAMILY"/>
    <property type="match status" value="1"/>
</dbReference>
<dbReference type="PRINTS" id="PR00035">
    <property type="entry name" value="HTHGNTR"/>
</dbReference>
<evidence type="ECO:0000313" key="9">
    <source>
        <dbReference type="Proteomes" id="UP000524450"/>
    </source>
</evidence>
<keyword evidence="2 6" id="KW-0238">DNA-binding</keyword>
<evidence type="ECO:0000313" key="6">
    <source>
        <dbReference type="EMBL" id="MBB4224446.1"/>
    </source>
</evidence>